<evidence type="ECO:0000259" key="6">
    <source>
        <dbReference type="Pfam" id="PF02826"/>
    </source>
</evidence>
<keyword evidence="2 3" id="KW-0560">Oxidoreductase</keyword>
<proteinExistence type="inferred from homology"/>
<gene>
    <name evidence="7" type="ORF">PQG83_19515</name>
</gene>
<dbReference type="PANTHER" id="PTHR10996:SF257">
    <property type="entry name" value="GLYOXYLATE REDUCTASE 1"/>
    <property type="match status" value="1"/>
</dbReference>
<dbReference type="AlphaFoldDB" id="A0AA96K2T7"/>
<evidence type="ECO:0000256" key="1">
    <source>
        <dbReference type="ARBA" id="ARBA00005854"/>
    </source>
</evidence>
<comment type="similarity">
    <text evidence="1 3">Belongs to the D-isomer specific 2-hydroxyacid dehydrogenase family.</text>
</comment>
<dbReference type="Proteomes" id="UP001302494">
    <property type="component" value="Chromosome"/>
</dbReference>
<feature type="compositionally biased region" description="Low complexity" evidence="4">
    <location>
        <begin position="179"/>
        <end position="195"/>
    </location>
</feature>
<dbReference type="SUPFAM" id="SSF52283">
    <property type="entry name" value="Formate/glycerate dehydrogenase catalytic domain-like"/>
    <property type="match status" value="1"/>
</dbReference>
<dbReference type="GO" id="GO:0016618">
    <property type="term" value="F:hydroxypyruvate reductase [NAD(P)H] activity"/>
    <property type="evidence" value="ECO:0007669"/>
    <property type="project" value="TreeGrafter"/>
</dbReference>
<dbReference type="Pfam" id="PF02826">
    <property type="entry name" value="2-Hacid_dh_C"/>
    <property type="match status" value="2"/>
</dbReference>
<dbReference type="RefSeq" id="WP_312744594.1">
    <property type="nucleotide sequence ID" value="NZ_CP116968.1"/>
</dbReference>
<dbReference type="PANTHER" id="PTHR10996">
    <property type="entry name" value="2-HYDROXYACID DEHYDROGENASE-RELATED"/>
    <property type="match status" value="1"/>
</dbReference>
<evidence type="ECO:0000313" key="8">
    <source>
        <dbReference type="Proteomes" id="UP001302494"/>
    </source>
</evidence>
<evidence type="ECO:0000313" key="7">
    <source>
        <dbReference type="EMBL" id="WNM61904.1"/>
    </source>
</evidence>
<feature type="region of interest" description="Disordered" evidence="4">
    <location>
        <begin position="179"/>
        <end position="222"/>
    </location>
</feature>
<organism evidence="7 8">
    <name type="scientific">Candidatus Nitrospira neomarina</name>
    <dbReference type="NCBI Taxonomy" id="3020899"/>
    <lineage>
        <taxon>Bacteria</taxon>
        <taxon>Pseudomonadati</taxon>
        <taxon>Nitrospirota</taxon>
        <taxon>Nitrospiria</taxon>
        <taxon>Nitrospirales</taxon>
        <taxon>Nitrospiraceae</taxon>
        <taxon>Nitrospira</taxon>
    </lineage>
</organism>
<dbReference type="CDD" id="cd05301">
    <property type="entry name" value="GDH"/>
    <property type="match status" value="1"/>
</dbReference>
<dbReference type="GO" id="GO:0030267">
    <property type="term" value="F:glyoxylate reductase (NADPH) activity"/>
    <property type="evidence" value="ECO:0007669"/>
    <property type="project" value="TreeGrafter"/>
</dbReference>
<evidence type="ECO:0000256" key="4">
    <source>
        <dbReference type="SAM" id="MobiDB-lite"/>
    </source>
</evidence>
<keyword evidence="8" id="KW-1185">Reference proteome</keyword>
<protein>
    <submittedName>
        <fullName evidence="7">D-glycerate dehydrogenase</fullName>
    </submittedName>
</protein>
<accession>A0AA96K2T7</accession>
<dbReference type="Pfam" id="PF00389">
    <property type="entry name" value="2-Hacid_dh"/>
    <property type="match status" value="1"/>
</dbReference>
<sequence>MALPIVVVTRRLPQQAWEVLGAQADLVCWEHDCPVDRKWLLDHLPEAEGLYCLLTDRIDREVLQVGKRLRVISTMAVGYDHIDVAECTIHGIPVGHTPGILTETTADLAFALLLSAARRIVEGVEYVRQGQWTTWSPDLLLGQDVHGATLGIVGFGRIGQAMARRAKGFQMDVLVVPSPKGVSGSPQSSVSVEPGTQPIAKPKIHRKGSFEGTSQGEPGGSSFHEVDLHEALTLADFVSLHVPLTPHTHHLIGEAEFRAMKPSSILINTARGSVVDPEALYHALVHGHIGGAALDVTDPEPIPVTHPLLTLPNCLVIPHLGSASVATRTRMACMAAENIVAGLRGDALPHCVNPEVYRVSRSSGTRMG</sequence>
<dbReference type="PROSITE" id="PS00670">
    <property type="entry name" value="D_2_HYDROXYACID_DH_2"/>
    <property type="match status" value="1"/>
</dbReference>
<name>A0AA96K2T7_9BACT</name>
<dbReference type="InterPro" id="IPR006139">
    <property type="entry name" value="D-isomer_2_OHA_DH_cat_dom"/>
</dbReference>
<dbReference type="SUPFAM" id="SSF51735">
    <property type="entry name" value="NAD(P)-binding Rossmann-fold domains"/>
    <property type="match status" value="1"/>
</dbReference>
<dbReference type="GO" id="GO:0005829">
    <property type="term" value="C:cytosol"/>
    <property type="evidence" value="ECO:0007669"/>
    <property type="project" value="TreeGrafter"/>
</dbReference>
<feature type="domain" description="D-isomer specific 2-hydroxyacid dehydrogenase NAD-binding" evidence="6">
    <location>
        <begin position="110"/>
        <end position="176"/>
    </location>
</feature>
<dbReference type="InterPro" id="IPR036291">
    <property type="entry name" value="NAD(P)-bd_dom_sf"/>
</dbReference>
<dbReference type="InterPro" id="IPR050223">
    <property type="entry name" value="D-isomer_2-hydroxyacid_DH"/>
</dbReference>
<dbReference type="PROSITE" id="PS00671">
    <property type="entry name" value="D_2_HYDROXYACID_DH_3"/>
    <property type="match status" value="1"/>
</dbReference>
<dbReference type="GO" id="GO:0051287">
    <property type="term" value="F:NAD binding"/>
    <property type="evidence" value="ECO:0007669"/>
    <property type="project" value="InterPro"/>
</dbReference>
<feature type="domain" description="D-isomer specific 2-hydroxyacid dehydrogenase catalytic" evidence="5">
    <location>
        <begin position="6"/>
        <end position="353"/>
    </location>
</feature>
<dbReference type="InterPro" id="IPR006140">
    <property type="entry name" value="D-isomer_DH_NAD-bd"/>
</dbReference>
<reference evidence="7 8" key="1">
    <citation type="submission" date="2023-01" db="EMBL/GenBank/DDBJ databases">
        <title>Cultivation and genomic characterization of new, ubiquitous marine nitrite-oxidizing bacteria from the Nitrospirales.</title>
        <authorList>
            <person name="Mueller A.J."/>
            <person name="Daebeler A."/>
            <person name="Herbold C.W."/>
            <person name="Kirkegaard R.H."/>
            <person name="Daims H."/>
        </authorList>
    </citation>
    <scope>NUCLEOTIDE SEQUENCE [LARGE SCALE GENOMIC DNA]</scope>
    <source>
        <strain evidence="7 8">DK</strain>
    </source>
</reference>
<evidence type="ECO:0000259" key="5">
    <source>
        <dbReference type="Pfam" id="PF00389"/>
    </source>
</evidence>
<dbReference type="EMBL" id="CP116968">
    <property type="protein sequence ID" value="WNM61904.1"/>
    <property type="molecule type" value="Genomic_DNA"/>
</dbReference>
<dbReference type="InterPro" id="IPR029753">
    <property type="entry name" value="D-isomer_DH_CS"/>
</dbReference>
<evidence type="ECO:0000256" key="2">
    <source>
        <dbReference type="ARBA" id="ARBA00023002"/>
    </source>
</evidence>
<evidence type="ECO:0000256" key="3">
    <source>
        <dbReference type="RuleBase" id="RU003719"/>
    </source>
</evidence>
<dbReference type="KEGG" id="nneo:PQG83_19515"/>
<feature type="domain" description="D-isomer specific 2-hydroxyacid dehydrogenase NAD-binding" evidence="6">
    <location>
        <begin position="223"/>
        <end position="321"/>
    </location>
</feature>
<dbReference type="Gene3D" id="3.40.50.720">
    <property type="entry name" value="NAD(P)-binding Rossmann-like Domain"/>
    <property type="match status" value="2"/>
</dbReference>